<dbReference type="Pfam" id="PF03371">
    <property type="entry name" value="PRP38"/>
    <property type="match status" value="1"/>
</dbReference>
<accession>A0ABQ9B270</accession>
<feature type="region of interest" description="Disordered" evidence="8">
    <location>
        <begin position="279"/>
        <end position="386"/>
    </location>
</feature>
<evidence type="ECO:0000256" key="7">
    <source>
        <dbReference type="RuleBase" id="RU367025"/>
    </source>
</evidence>
<gene>
    <name evidence="10" type="ORF">OIU77_001270</name>
</gene>
<feature type="region of interest" description="Disordered" evidence="8">
    <location>
        <begin position="176"/>
        <end position="230"/>
    </location>
</feature>
<evidence type="ECO:0000256" key="4">
    <source>
        <dbReference type="ARBA" id="ARBA00022728"/>
    </source>
</evidence>
<feature type="domain" description="Pre-mRNA-splicing factor 38 C-terminal" evidence="9">
    <location>
        <begin position="177"/>
        <end position="224"/>
    </location>
</feature>
<dbReference type="Proteomes" id="UP001141253">
    <property type="component" value="Chromosome 17"/>
</dbReference>
<organism evidence="10 11">
    <name type="scientific">Salix suchowensis</name>
    <dbReference type="NCBI Taxonomy" id="1278906"/>
    <lineage>
        <taxon>Eukaryota</taxon>
        <taxon>Viridiplantae</taxon>
        <taxon>Streptophyta</taxon>
        <taxon>Embryophyta</taxon>
        <taxon>Tracheophyta</taxon>
        <taxon>Spermatophyta</taxon>
        <taxon>Magnoliopsida</taxon>
        <taxon>eudicotyledons</taxon>
        <taxon>Gunneridae</taxon>
        <taxon>Pentapetalae</taxon>
        <taxon>rosids</taxon>
        <taxon>fabids</taxon>
        <taxon>Malpighiales</taxon>
        <taxon>Salicaceae</taxon>
        <taxon>Saliceae</taxon>
        <taxon>Salix</taxon>
    </lineage>
</organism>
<feature type="compositionally biased region" description="Basic and acidic residues" evidence="8">
    <location>
        <begin position="324"/>
        <end position="339"/>
    </location>
</feature>
<comment type="similarity">
    <text evidence="2 7">Belongs to the PRP38 family.</text>
</comment>
<dbReference type="InterPro" id="IPR024767">
    <property type="entry name" value="PRP38_C"/>
</dbReference>
<evidence type="ECO:0000256" key="6">
    <source>
        <dbReference type="ARBA" id="ARBA00023242"/>
    </source>
</evidence>
<evidence type="ECO:0000313" key="11">
    <source>
        <dbReference type="Proteomes" id="UP001141253"/>
    </source>
</evidence>
<comment type="caution">
    <text evidence="10">The sequence shown here is derived from an EMBL/GenBank/DDBJ whole genome shotgun (WGS) entry which is preliminary data.</text>
</comment>
<reference evidence="10" key="1">
    <citation type="submission" date="2022-10" db="EMBL/GenBank/DDBJ databases">
        <authorList>
            <person name="Hyden B.L."/>
            <person name="Feng K."/>
            <person name="Yates T."/>
            <person name="Jawdy S."/>
            <person name="Smart L.B."/>
            <person name="Muchero W."/>
        </authorList>
    </citation>
    <scope>NUCLEOTIDE SEQUENCE</scope>
    <source>
        <tissue evidence="10">Shoot tip</tissue>
    </source>
</reference>
<sequence length="386" mass="43905">MEIQTNGKPIDSLLEKVLCMNILSSDYFKELHRLKTYHEVIDEIYNQVDHVEPWMTGNCRGPSTSFCLLYKFFTMKLTVKQMHGLLKHKDSPYIRAVGFLYLRYAGDPKTLWNWFEPYIKDDEEFSPGTSGRMTTMGVYLRDLLLGQYYFDTLFPRIPVPVMRQITSNLEKLKLPTKISGSTGDGSSHGSDDTARRPPSVKAALSVSFGQRAPHRASTRDSSPTGIRIGVEKGTETVIGIERGTGLGIEIRREQGTGIRAGAETETGFWERDRDRRYDYDRSSRYSDRESRKDSERRSHYRESSSYRSRSRSRSSSLQAGASPFDRHPTPQRDGNKDKTSASSNLAKLKDLYGDLSDQKGDAGLERVPRRDNDGEEVLRLGGSTWR</sequence>
<feature type="compositionally biased region" description="Basic and acidic residues" evidence="8">
    <location>
        <begin position="279"/>
        <end position="304"/>
    </location>
</feature>
<feature type="compositionally biased region" description="Low complexity" evidence="8">
    <location>
        <begin position="179"/>
        <end position="188"/>
    </location>
</feature>
<dbReference type="Pfam" id="PF12871">
    <property type="entry name" value="PRP38_assoc"/>
    <property type="match status" value="1"/>
</dbReference>
<evidence type="ECO:0000256" key="5">
    <source>
        <dbReference type="ARBA" id="ARBA00023187"/>
    </source>
</evidence>
<evidence type="ECO:0000313" key="10">
    <source>
        <dbReference type="EMBL" id="KAJ6370727.1"/>
    </source>
</evidence>
<name>A0ABQ9B270_9ROSI</name>
<evidence type="ECO:0000256" key="2">
    <source>
        <dbReference type="ARBA" id="ARBA00006164"/>
    </source>
</evidence>
<evidence type="ECO:0000256" key="1">
    <source>
        <dbReference type="ARBA" id="ARBA00004123"/>
    </source>
</evidence>
<evidence type="ECO:0000259" key="9">
    <source>
        <dbReference type="Pfam" id="PF12871"/>
    </source>
</evidence>
<feature type="compositionally biased region" description="Basic and acidic residues" evidence="8">
    <location>
        <begin position="347"/>
        <end position="378"/>
    </location>
</feature>
<keyword evidence="5 7" id="KW-0508">mRNA splicing</keyword>
<comment type="function">
    <text evidence="7">Required for pre-mRNA splicing.</text>
</comment>
<reference evidence="10" key="2">
    <citation type="journal article" date="2023" name="Int. J. Mol. Sci.">
        <title>De Novo Assembly and Annotation of 11 Diverse Shrub Willow (Salix) Genomes Reveals Novel Gene Organization in Sex-Linked Regions.</title>
        <authorList>
            <person name="Hyden B."/>
            <person name="Feng K."/>
            <person name="Yates T.B."/>
            <person name="Jawdy S."/>
            <person name="Cereghino C."/>
            <person name="Smart L.B."/>
            <person name="Muchero W."/>
        </authorList>
    </citation>
    <scope>NUCLEOTIDE SEQUENCE</scope>
    <source>
        <tissue evidence="10">Shoot tip</tissue>
    </source>
</reference>
<keyword evidence="3 7" id="KW-0507">mRNA processing</keyword>
<proteinExistence type="inferred from homology"/>
<evidence type="ECO:0000256" key="8">
    <source>
        <dbReference type="SAM" id="MobiDB-lite"/>
    </source>
</evidence>
<keyword evidence="11" id="KW-1185">Reference proteome</keyword>
<protein>
    <recommendedName>
        <fullName evidence="7">Pre-mRNA-splicing factor 38</fullName>
    </recommendedName>
</protein>
<comment type="subcellular location">
    <subcellularLocation>
        <location evidence="1 7">Nucleus</location>
    </subcellularLocation>
</comment>
<dbReference type="EMBL" id="JAPFFI010000013">
    <property type="protein sequence ID" value="KAJ6370727.1"/>
    <property type="molecule type" value="Genomic_DNA"/>
</dbReference>
<keyword evidence="4 7" id="KW-0747">Spliceosome</keyword>
<evidence type="ECO:0000256" key="3">
    <source>
        <dbReference type="ARBA" id="ARBA00022664"/>
    </source>
</evidence>
<dbReference type="PANTHER" id="PTHR23142">
    <property type="entry name" value="PRE-MRNA-SPLICING FACTOR 38A-RELATED"/>
    <property type="match status" value="1"/>
</dbReference>
<keyword evidence="6 7" id="KW-0539">Nucleus</keyword>
<dbReference type="InterPro" id="IPR005037">
    <property type="entry name" value="PRP38"/>
</dbReference>